<organism evidence="2 3">
    <name type="scientific">Pseudomonas cucumis</name>
    <dbReference type="NCBI Taxonomy" id="2954082"/>
    <lineage>
        <taxon>Bacteria</taxon>
        <taxon>Pseudomonadati</taxon>
        <taxon>Pseudomonadota</taxon>
        <taxon>Gammaproteobacteria</taxon>
        <taxon>Pseudomonadales</taxon>
        <taxon>Pseudomonadaceae</taxon>
        <taxon>Pseudomonas</taxon>
    </lineage>
</organism>
<sequence length="393" mass="44567">MFKGLWRLIGIVVLVCSTFSTALWADGGKQVYIGTLGQSPIVLEMNTYNPEDVSGRYFYQKYRKDLMLGGRKDGETLVVDEGNNSDHGGTPRPKIRLRPTPNGLSGEWTSPQGKVLKIELLQAELPPVPAGTLPYLALLHDVALYEYLRLQGMKLKQGKTETFMGYTLQWWSEPQSGMSLFEVVSGYTAEEQQRINQQLMGRLWQQVVIFHDCLTQVGMNAYSQTADPLWMSPSVISVNIRAESNCGGSYSDEDDMPFSLDTKTGKTLALEDVLWIGQGEPKHYELSQLDDKASYDAYLDYSEYRTKEWAPWLVGQLRTLYPEQVTSSTDRNDDCVYGEEQSWIFPSWYFTDKGIKLLPAFAHNQAMCRNVEWSILPYNLIKQHAGHVALKLP</sequence>
<feature type="region of interest" description="Disordered" evidence="1">
    <location>
        <begin position="77"/>
        <end position="108"/>
    </location>
</feature>
<dbReference type="RefSeq" id="WP_305448633.1">
    <property type="nucleotide sequence ID" value="NZ_CP117454.1"/>
</dbReference>
<evidence type="ECO:0000256" key="1">
    <source>
        <dbReference type="SAM" id="MobiDB-lite"/>
    </source>
</evidence>
<proteinExistence type="predicted"/>
<evidence type="ECO:0000313" key="3">
    <source>
        <dbReference type="Proteomes" id="UP001239418"/>
    </source>
</evidence>
<evidence type="ECO:0008006" key="4">
    <source>
        <dbReference type="Google" id="ProtNLM"/>
    </source>
</evidence>
<gene>
    <name evidence="2" type="ORF">PSH97_07035</name>
</gene>
<keyword evidence="3" id="KW-1185">Reference proteome</keyword>
<accession>A0ABY9F0E3</accession>
<reference evidence="2 3" key="1">
    <citation type="submission" date="2023-02" db="EMBL/GenBank/DDBJ databases">
        <title>Evolution of Hrp T3SS in non-pathogenic Pseudomonas fluorescens.</title>
        <authorList>
            <person name="Liao K."/>
            <person name="Wei H."/>
            <person name="Gu Y."/>
        </authorList>
    </citation>
    <scope>NUCLEOTIDE SEQUENCE [LARGE SCALE GENOMIC DNA]</scope>
    <source>
        <strain evidence="2 3">FP1935</strain>
    </source>
</reference>
<dbReference type="EMBL" id="CP117454">
    <property type="protein sequence ID" value="WLG86272.1"/>
    <property type="molecule type" value="Genomic_DNA"/>
</dbReference>
<protein>
    <recommendedName>
        <fullName evidence="4">DUF4424 domain-containing protein</fullName>
    </recommendedName>
</protein>
<evidence type="ECO:0000313" key="2">
    <source>
        <dbReference type="EMBL" id="WLG86272.1"/>
    </source>
</evidence>
<dbReference type="Proteomes" id="UP001239418">
    <property type="component" value="Chromosome"/>
</dbReference>
<name>A0ABY9F0E3_9PSED</name>